<dbReference type="OrthoDB" id="9775607at2"/>
<dbReference type="RefSeq" id="WP_109731098.1">
    <property type="nucleotide sequence ID" value="NZ_BAAACK010000018.1"/>
</dbReference>
<dbReference type="InterPro" id="IPR032466">
    <property type="entry name" value="Metal_Hydrolase"/>
</dbReference>
<sequence length="395" mass="44065">MKKIITNGRIILKEQLLDGCDIILEDGLISGIQRAGSMDMTGDISVYDAKGGYIMPGIIDIHSDMIEAYIQPRSTAVMDFEMGLGEAERVLAVCGITTMFHSISMFRDGSWDVKEIRKAPQVKRLAELISGYRHKKRLIRHRYHLRYEIDNLDCYEDVKKMLEDGFVDLLSFMDHSPGQGQYKNLDVYRKHQPGEGKKISDEDFEKLVEREKNKNTVTLDELKVLAETAGKRGISIASHDDDTIEKLELNKELGIKISEFPITLEVAKAASKEGFMTVLGAPNILLGGSHSGNLSAMDAIRENAAGILVSDYYPQALLQSVFYLYQEQGIPLWEAVRYVTINPAKAVGLDRMLGSVEIGKKADLLVVDASGKRPVPEFVFVNGECVAECHYRAAD</sequence>
<reference evidence="2 3" key="1">
    <citation type="submission" date="2018-05" db="EMBL/GenBank/DDBJ databases">
        <title>The Hungate 1000. A catalogue of reference genomes from the rumen microbiome.</title>
        <authorList>
            <person name="Kelly W."/>
        </authorList>
    </citation>
    <scope>NUCLEOTIDE SEQUENCE [LARGE SCALE GENOMIC DNA]</scope>
    <source>
        <strain evidence="2 3">NLAE-zl-C242</strain>
    </source>
</reference>
<dbReference type="InterPro" id="IPR051781">
    <property type="entry name" value="Metallo-dep_Hydrolase"/>
</dbReference>
<comment type="caution">
    <text evidence="2">The sequence shown here is derived from an EMBL/GenBank/DDBJ whole genome shotgun (WGS) entry which is preliminary data.</text>
</comment>
<dbReference type="PANTHER" id="PTHR43135">
    <property type="entry name" value="ALPHA-D-RIBOSE 1-METHYLPHOSPHONATE 5-TRIPHOSPHATE DIPHOSPHATASE"/>
    <property type="match status" value="1"/>
</dbReference>
<gene>
    <name evidence="2" type="ORF">A8806_105277</name>
</gene>
<dbReference type="Gene3D" id="2.30.40.10">
    <property type="entry name" value="Urease, subunit C, domain 1"/>
    <property type="match status" value="1"/>
</dbReference>
<name>A0A2Y9CA03_9FIRM</name>
<dbReference type="PIRSF" id="PIRSF038971">
    <property type="entry name" value="PhnM"/>
    <property type="match status" value="1"/>
</dbReference>
<feature type="domain" description="Amidohydrolase-related" evidence="1">
    <location>
        <begin position="216"/>
        <end position="383"/>
    </location>
</feature>
<dbReference type="Gene3D" id="3.20.20.140">
    <property type="entry name" value="Metal-dependent hydrolases"/>
    <property type="match status" value="2"/>
</dbReference>
<proteinExistence type="predicted"/>
<dbReference type="SUPFAM" id="SSF51556">
    <property type="entry name" value="Metallo-dependent hydrolases"/>
    <property type="match status" value="1"/>
</dbReference>
<dbReference type="Pfam" id="PF01979">
    <property type="entry name" value="Amidohydro_1"/>
    <property type="match status" value="1"/>
</dbReference>
<dbReference type="InterPro" id="IPR012696">
    <property type="entry name" value="PhnM"/>
</dbReference>
<protein>
    <submittedName>
        <fullName evidence="2">Alpha-D-ribose 1-methylphosphonate 5-triphosphate diphosphatase</fullName>
    </submittedName>
</protein>
<dbReference type="Proteomes" id="UP000245845">
    <property type="component" value="Unassembled WGS sequence"/>
</dbReference>
<dbReference type="InterPro" id="IPR006680">
    <property type="entry name" value="Amidohydro-rel"/>
</dbReference>
<dbReference type="InterPro" id="IPR011059">
    <property type="entry name" value="Metal-dep_hydrolase_composite"/>
</dbReference>
<evidence type="ECO:0000259" key="1">
    <source>
        <dbReference type="Pfam" id="PF01979"/>
    </source>
</evidence>
<dbReference type="EMBL" id="QGDL01000005">
    <property type="protein sequence ID" value="PWJ29974.1"/>
    <property type="molecule type" value="Genomic_DNA"/>
</dbReference>
<dbReference type="NCBIfam" id="NF011990">
    <property type="entry name" value="PRK15446.2-6"/>
    <property type="match status" value="1"/>
</dbReference>
<keyword evidence="3" id="KW-1185">Reference proteome</keyword>
<dbReference type="GO" id="GO:0016810">
    <property type="term" value="F:hydrolase activity, acting on carbon-nitrogen (but not peptide) bonds"/>
    <property type="evidence" value="ECO:0007669"/>
    <property type="project" value="InterPro"/>
</dbReference>
<dbReference type="GO" id="GO:0019700">
    <property type="term" value="P:organic phosphonate catabolic process"/>
    <property type="evidence" value="ECO:0007669"/>
    <property type="project" value="InterPro"/>
</dbReference>
<dbReference type="NCBIfam" id="NF011987">
    <property type="entry name" value="PRK15446.2-3"/>
    <property type="match status" value="1"/>
</dbReference>
<dbReference type="PANTHER" id="PTHR43135:SF3">
    <property type="entry name" value="ALPHA-D-RIBOSE 1-METHYLPHOSPHONATE 5-TRIPHOSPHATE DIPHOSPHATASE"/>
    <property type="match status" value="1"/>
</dbReference>
<dbReference type="AlphaFoldDB" id="A0A2Y9CA03"/>
<evidence type="ECO:0000313" key="3">
    <source>
        <dbReference type="Proteomes" id="UP000245845"/>
    </source>
</evidence>
<accession>A0A2Y9CA03</accession>
<evidence type="ECO:0000313" key="2">
    <source>
        <dbReference type="EMBL" id="PWJ29974.1"/>
    </source>
</evidence>
<dbReference type="SUPFAM" id="SSF51338">
    <property type="entry name" value="Composite domain of metallo-dependent hydrolases"/>
    <property type="match status" value="1"/>
</dbReference>
<dbReference type="NCBIfam" id="NF011984">
    <property type="entry name" value="PRK15446.1-5"/>
    <property type="match status" value="1"/>
</dbReference>
<organism evidence="2 3">
    <name type="scientific">Faecalicatena orotica</name>
    <dbReference type="NCBI Taxonomy" id="1544"/>
    <lineage>
        <taxon>Bacteria</taxon>
        <taxon>Bacillati</taxon>
        <taxon>Bacillota</taxon>
        <taxon>Clostridia</taxon>
        <taxon>Lachnospirales</taxon>
        <taxon>Lachnospiraceae</taxon>
        <taxon>Faecalicatena</taxon>
    </lineage>
</organism>